<feature type="transmembrane region" description="Helical" evidence="2">
    <location>
        <begin position="247"/>
        <end position="268"/>
    </location>
</feature>
<gene>
    <name evidence="3" type="ORF">TWF481_012032</name>
</gene>
<evidence type="ECO:0000313" key="4">
    <source>
        <dbReference type="Proteomes" id="UP001370758"/>
    </source>
</evidence>
<evidence type="ECO:0000313" key="3">
    <source>
        <dbReference type="EMBL" id="KAK6497627.1"/>
    </source>
</evidence>
<dbReference type="Proteomes" id="UP001370758">
    <property type="component" value="Unassembled WGS sequence"/>
</dbReference>
<proteinExistence type="predicted"/>
<name>A0AAV9VWY5_9PEZI</name>
<feature type="compositionally biased region" description="Polar residues" evidence="1">
    <location>
        <begin position="154"/>
        <end position="183"/>
    </location>
</feature>
<protein>
    <recommendedName>
        <fullName evidence="5">Transmembrane protein</fullName>
    </recommendedName>
</protein>
<feature type="region of interest" description="Disordered" evidence="1">
    <location>
        <begin position="143"/>
        <end position="191"/>
    </location>
</feature>
<dbReference type="EMBL" id="JAVHJL010000009">
    <property type="protein sequence ID" value="KAK6497627.1"/>
    <property type="molecule type" value="Genomic_DNA"/>
</dbReference>
<dbReference type="AlphaFoldDB" id="A0AAV9VWY5"/>
<feature type="region of interest" description="Disordered" evidence="1">
    <location>
        <begin position="327"/>
        <end position="360"/>
    </location>
</feature>
<feature type="transmembrane region" description="Helical" evidence="2">
    <location>
        <begin position="388"/>
        <end position="412"/>
    </location>
</feature>
<organism evidence="3 4">
    <name type="scientific">Arthrobotrys musiformis</name>
    <dbReference type="NCBI Taxonomy" id="47236"/>
    <lineage>
        <taxon>Eukaryota</taxon>
        <taxon>Fungi</taxon>
        <taxon>Dikarya</taxon>
        <taxon>Ascomycota</taxon>
        <taxon>Pezizomycotina</taxon>
        <taxon>Orbiliomycetes</taxon>
        <taxon>Orbiliales</taxon>
        <taxon>Orbiliaceae</taxon>
        <taxon>Arthrobotrys</taxon>
    </lineage>
</organism>
<keyword evidence="2" id="KW-0472">Membrane</keyword>
<evidence type="ECO:0000256" key="2">
    <source>
        <dbReference type="SAM" id="Phobius"/>
    </source>
</evidence>
<evidence type="ECO:0008006" key="5">
    <source>
        <dbReference type="Google" id="ProtNLM"/>
    </source>
</evidence>
<accession>A0AAV9VWY5</accession>
<feature type="compositionally biased region" description="Basic and acidic residues" evidence="1">
    <location>
        <begin position="327"/>
        <end position="340"/>
    </location>
</feature>
<keyword evidence="4" id="KW-1185">Reference proteome</keyword>
<keyword evidence="2" id="KW-0812">Transmembrane</keyword>
<feature type="transmembrane region" description="Helical" evidence="2">
    <location>
        <begin position="288"/>
        <end position="312"/>
    </location>
</feature>
<feature type="region of interest" description="Disordered" evidence="1">
    <location>
        <begin position="1"/>
        <end position="51"/>
    </location>
</feature>
<evidence type="ECO:0000256" key="1">
    <source>
        <dbReference type="SAM" id="MobiDB-lite"/>
    </source>
</evidence>
<reference evidence="3 4" key="1">
    <citation type="submission" date="2023-08" db="EMBL/GenBank/DDBJ databases">
        <authorList>
            <person name="Palmer J.M."/>
        </authorList>
    </citation>
    <scope>NUCLEOTIDE SEQUENCE [LARGE SCALE GENOMIC DNA]</scope>
    <source>
        <strain evidence="3 4">TWF481</strain>
    </source>
</reference>
<sequence>MSGPSKDPETASQQGANSWTLSFDSIVPEGPELELQAPRPTLPPPGPPNFTSVLPALMPELPHTTPSEVDMPSEIIAFPEPAASIVSLRGTTAESIRSIRPGSALYYCRYSEDGDRSEMGSQEGTEARGIEGYRVFREKDLAGSSKANPLSPYIESSHQGSGSEDGRNSQGGSSPTRTITPGNGSAGAIFSRKEAMESTGTVIRYPRRVSVFTENISSDSSEVEYQPSIVLEEKTETTKYIPSSDRFLYIHAPWILRFIYVFIFANWWSLIPLMKVSSSGFHPENLPIFYSSAMLAIVIINIVLQLNFLRLYGAPWGHRRRAEKIRDVDELQETNEHPDSSPRVYDGSHGTDSNPGVIDLESNRNASRATLRKDKNRRKWRMRTGMECYVFVVDIILFMLTLAVLGVSVVFARHGSAMHQLQMDAAANATSLAVSGQGGTGGLGPNGMVQLYGNDDGYNH</sequence>
<feature type="compositionally biased region" description="Polar residues" evidence="1">
    <location>
        <begin position="10"/>
        <end position="23"/>
    </location>
</feature>
<comment type="caution">
    <text evidence="3">The sequence shown here is derived from an EMBL/GenBank/DDBJ whole genome shotgun (WGS) entry which is preliminary data.</text>
</comment>
<keyword evidence="2" id="KW-1133">Transmembrane helix</keyword>